<evidence type="ECO:0000256" key="1">
    <source>
        <dbReference type="SAM" id="MobiDB-lite"/>
    </source>
</evidence>
<protein>
    <submittedName>
        <fullName evidence="2">Uncharacterized protein</fullName>
    </submittedName>
</protein>
<feature type="compositionally biased region" description="Basic and acidic residues" evidence="1">
    <location>
        <begin position="150"/>
        <end position="161"/>
    </location>
</feature>
<dbReference type="OrthoDB" id="687234at2759"/>
<dbReference type="AlphaFoldDB" id="A0A835EBN5"/>
<dbReference type="EMBL" id="JACEFO010002208">
    <property type="protein sequence ID" value="KAF8673255.1"/>
    <property type="molecule type" value="Genomic_DNA"/>
</dbReference>
<feature type="region of interest" description="Disordered" evidence="1">
    <location>
        <begin position="150"/>
        <end position="179"/>
    </location>
</feature>
<name>A0A835EBN5_9POAL</name>
<dbReference type="PANTHER" id="PTHR35166">
    <property type="entry name" value="OS05G0193700 PROTEIN-RELATED"/>
    <property type="match status" value="1"/>
</dbReference>
<gene>
    <name evidence="2" type="ORF">HU200_048808</name>
</gene>
<reference evidence="2" key="1">
    <citation type="submission" date="2020-07" db="EMBL/GenBank/DDBJ databases">
        <title>Genome sequence and genetic diversity analysis of an under-domesticated orphan crop, white fonio (Digitaria exilis).</title>
        <authorList>
            <person name="Bennetzen J.L."/>
            <person name="Chen S."/>
            <person name="Ma X."/>
            <person name="Wang X."/>
            <person name="Yssel A.E.J."/>
            <person name="Chaluvadi S.R."/>
            <person name="Johnson M."/>
            <person name="Gangashetty P."/>
            <person name="Hamidou F."/>
            <person name="Sanogo M.D."/>
            <person name="Zwaenepoel A."/>
            <person name="Wallace J."/>
            <person name="Van De Peer Y."/>
            <person name="Van Deynze A."/>
        </authorList>
    </citation>
    <scope>NUCLEOTIDE SEQUENCE</scope>
    <source>
        <tissue evidence="2">Leaves</tissue>
    </source>
</reference>
<accession>A0A835EBN5</accession>
<evidence type="ECO:0000313" key="2">
    <source>
        <dbReference type="EMBL" id="KAF8673255.1"/>
    </source>
</evidence>
<dbReference type="Proteomes" id="UP000636709">
    <property type="component" value="Unassembled WGS sequence"/>
</dbReference>
<feature type="region of interest" description="Disordered" evidence="1">
    <location>
        <begin position="1"/>
        <end position="40"/>
    </location>
</feature>
<organism evidence="2 3">
    <name type="scientific">Digitaria exilis</name>
    <dbReference type="NCBI Taxonomy" id="1010633"/>
    <lineage>
        <taxon>Eukaryota</taxon>
        <taxon>Viridiplantae</taxon>
        <taxon>Streptophyta</taxon>
        <taxon>Embryophyta</taxon>
        <taxon>Tracheophyta</taxon>
        <taxon>Spermatophyta</taxon>
        <taxon>Magnoliopsida</taxon>
        <taxon>Liliopsida</taxon>
        <taxon>Poales</taxon>
        <taxon>Poaceae</taxon>
        <taxon>PACMAD clade</taxon>
        <taxon>Panicoideae</taxon>
        <taxon>Panicodae</taxon>
        <taxon>Paniceae</taxon>
        <taxon>Anthephorinae</taxon>
        <taxon>Digitaria</taxon>
    </lineage>
</organism>
<evidence type="ECO:0000313" key="3">
    <source>
        <dbReference type="Proteomes" id="UP000636709"/>
    </source>
</evidence>
<sequence>MAGREDSLPRGTTASATGTNAEVEDQPAAEAAAAERKPKNRLTKVEIRRILAGKPTPAPARFAALKQSNPELIPRPDEEADEDKRRLYRLVRAFYEMEERLPRLQEWVCGELKRKGYVEIDDETAKRRAEVQAVIDREWPEIEAGMKELILSEKEEYRGSEGDDDSDDEGEDEDDDEFN</sequence>
<keyword evidence="3" id="KW-1185">Reference proteome</keyword>
<comment type="caution">
    <text evidence="2">The sequence shown here is derived from an EMBL/GenBank/DDBJ whole genome shotgun (WGS) entry which is preliminary data.</text>
</comment>
<feature type="compositionally biased region" description="Acidic residues" evidence="1">
    <location>
        <begin position="162"/>
        <end position="179"/>
    </location>
</feature>
<feature type="compositionally biased region" description="Polar residues" evidence="1">
    <location>
        <begin position="10"/>
        <end position="20"/>
    </location>
</feature>
<proteinExistence type="predicted"/>
<dbReference type="PANTHER" id="PTHR35166:SF20">
    <property type="entry name" value="EXPRESSED PROTEIN"/>
    <property type="match status" value="1"/>
</dbReference>